<evidence type="ECO:0000313" key="2">
    <source>
        <dbReference type="Proteomes" id="UP000185984"/>
    </source>
</evidence>
<dbReference type="Proteomes" id="UP000185984">
    <property type="component" value="Unassembled WGS sequence"/>
</dbReference>
<dbReference type="EMBL" id="MRCC01000015">
    <property type="protein sequence ID" value="OKH23684.1"/>
    <property type="molecule type" value="Genomic_DNA"/>
</dbReference>
<dbReference type="OrthoDB" id="484666at2"/>
<reference evidence="1 2" key="1">
    <citation type="submission" date="2016-11" db="EMBL/GenBank/DDBJ databases">
        <title>Draft Genome Sequences of Nine Cyanobacterial Strains from Diverse Habitats.</title>
        <authorList>
            <person name="Zhu T."/>
            <person name="Hou S."/>
            <person name="Lu X."/>
            <person name="Hess W.R."/>
        </authorList>
    </citation>
    <scope>NUCLEOTIDE SEQUENCE [LARGE SCALE GENOMIC DNA]</scope>
    <source>
        <strain evidence="1 2">5.2 s.c.1</strain>
    </source>
</reference>
<organism evidence="1 2">
    <name type="scientific">Chroogloeocystis siderophila 5.2 s.c.1</name>
    <dbReference type="NCBI Taxonomy" id="247279"/>
    <lineage>
        <taxon>Bacteria</taxon>
        <taxon>Bacillati</taxon>
        <taxon>Cyanobacteriota</taxon>
        <taxon>Cyanophyceae</taxon>
        <taxon>Oscillatoriophycideae</taxon>
        <taxon>Chroococcales</taxon>
        <taxon>Chroococcaceae</taxon>
        <taxon>Chroogloeocystis</taxon>
    </lineage>
</organism>
<comment type="caution">
    <text evidence="1">The sequence shown here is derived from an EMBL/GenBank/DDBJ whole genome shotgun (WGS) entry which is preliminary data.</text>
</comment>
<keyword evidence="2" id="KW-1185">Reference proteome</keyword>
<protein>
    <recommendedName>
        <fullName evidence="3">CYTH domain-containing protein</fullName>
    </recommendedName>
</protein>
<evidence type="ECO:0000313" key="1">
    <source>
        <dbReference type="EMBL" id="OKH23684.1"/>
    </source>
</evidence>
<sequence length="205" mass="24066">MLTTAELRWFYPGKLPQHVCQWFEQDQLGYLAPAEKRQDIYLYVPESDFVGIKLRQGRLEIKWRKAKLGDLQFGKTTGKAEKWAKWLCEDASNEIFQPQEVISKKAWVSINKVRTQRKYQLSARQEVIAIEINDSSSNRTCNVEITELEVNRHPWWSLAFEASTDDELPLENLKCVAEWIFKTYPGELESENSYAYPTWLDIVLE</sequence>
<evidence type="ECO:0008006" key="3">
    <source>
        <dbReference type="Google" id="ProtNLM"/>
    </source>
</evidence>
<dbReference type="RefSeq" id="WP_073550841.1">
    <property type="nucleotide sequence ID" value="NZ_CAWMVK010000007.1"/>
</dbReference>
<proteinExistence type="predicted"/>
<dbReference type="STRING" id="247279.NIES1031_17795"/>
<gene>
    <name evidence="1" type="ORF">NIES1031_17795</name>
</gene>
<accession>A0A1U7HJF1</accession>
<dbReference type="AlphaFoldDB" id="A0A1U7HJF1"/>
<name>A0A1U7HJF1_9CHRO</name>